<organism evidence="2 3">
    <name type="scientific">Cellulomonas edaphi</name>
    <dbReference type="NCBI Taxonomy" id="3053468"/>
    <lineage>
        <taxon>Bacteria</taxon>
        <taxon>Bacillati</taxon>
        <taxon>Actinomycetota</taxon>
        <taxon>Actinomycetes</taxon>
        <taxon>Micrococcales</taxon>
        <taxon>Cellulomonadaceae</taxon>
        <taxon>Cellulomonas</taxon>
    </lineage>
</organism>
<keyword evidence="3" id="KW-1185">Reference proteome</keyword>
<dbReference type="PANTHER" id="PTHR42951">
    <property type="entry name" value="METALLO-BETA-LACTAMASE DOMAIN-CONTAINING"/>
    <property type="match status" value="1"/>
</dbReference>
<dbReference type="Gene3D" id="3.60.15.10">
    <property type="entry name" value="Ribonuclease Z/Hydroxyacylglutathione hydrolase-like"/>
    <property type="match status" value="1"/>
</dbReference>
<dbReference type="EMBL" id="JAUCGR010000002">
    <property type="protein sequence ID" value="MDM7831633.1"/>
    <property type="molecule type" value="Genomic_DNA"/>
</dbReference>
<dbReference type="Proteomes" id="UP001321453">
    <property type="component" value="Unassembled WGS sequence"/>
</dbReference>
<dbReference type="Pfam" id="PF00753">
    <property type="entry name" value="Lactamase_B"/>
    <property type="match status" value="1"/>
</dbReference>
<accession>A0ABT7S7N2</accession>
<name>A0ABT7S7N2_9CELL</name>
<sequence>MGRSAVSEVADRVFRIEHAHVNLYLVVEGSDVLIVDAGHPETWDVVGRSLREIGMRPGSVQGLVLTHAHFDHTGFAARAQRQLGVPVWAHPREHYLAAHPYRYAHERPRAAYPVRHPRALPILAAMARAGAWRVPGVRGLLDLPTGETVAVAGSPRVVFTPGHTFGHCALHLPERDVVLSGDALVTLDPYTGLRGPQIVAGAATADSAQALASLDALTDTGATTLLPGHGEPWSAGVVQAVAAARERGAH</sequence>
<dbReference type="SUPFAM" id="SSF56281">
    <property type="entry name" value="Metallo-hydrolase/oxidoreductase"/>
    <property type="match status" value="1"/>
</dbReference>
<dbReference type="RefSeq" id="WP_289447013.1">
    <property type="nucleotide sequence ID" value="NZ_JAUCGR010000002.1"/>
</dbReference>
<evidence type="ECO:0000259" key="1">
    <source>
        <dbReference type="SMART" id="SM00849"/>
    </source>
</evidence>
<proteinExistence type="predicted"/>
<dbReference type="InterPro" id="IPR001279">
    <property type="entry name" value="Metallo-B-lactamas"/>
</dbReference>
<dbReference type="CDD" id="cd07721">
    <property type="entry name" value="yflN-like_MBL-fold"/>
    <property type="match status" value="1"/>
</dbReference>
<evidence type="ECO:0000313" key="3">
    <source>
        <dbReference type="Proteomes" id="UP001321453"/>
    </source>
</evidence>
<dbReference type="PANTHER" id="PTHR42951:SF14">
    <property type="entry name" value="METALLO-BETA-LACTAMASE SUPERFAMILY PROTEIN"/>
    <property type="match status" value="1"/>
</dbReference>
<reference evidence="2 3" key="1">
    <citation type="submission" date="2023-06" db="EMBL/GenBank/DDBJ databases">
        <title>Cellulomonas sp. MW9 Whole genome sequence.</title>
        <authorList>
            <person name="Park S."/>
        </authorList>
    </citation>
    <scope>NUCLEOTIDE SEQUENCE [LARGE SCALE GENOMIC DNA]</scope>
    <source>
        <strain evidence="2 3">MW9</strain>
    </source>
</reference>
<protein>
    <submittedName>
        <fullName evidence="2">MBL fold metallo-hydrolase</fullName>
    </submittedName>
</protein>
<gene>
    <name evidence="2" type="ORF">QRT05_09840</name>
</gene>
<feature type="domain" description="Metallo-beta-lactamase" evidence="1">
    <location>
        <begin position="20"/>
        <end position="229"/>
    </location>
</feature>
<dbReference type="InterPro" id="IPR050855">
    <property type="entry name" value="NDM-1-like"/>
</dbReference>
<dbReference type="InterPro" id="IPR036866">
    <property type="entry name" value="RibonucZ/Hydroxyglut_hydro"/>
</dbReference>
<evidence type="ECO:0000313" key="2">
    <source>
        <dbReference type="EMBL" id="MDM7831633.1"/>
    </source>
</evidence>
<dbReference type="SMART" id="SM00849">
    <property type="entry name" value="Lactamase_B"/>
    <property type="match status" value="1"/>
</dbReference>
<comment type="caution">
    <text evidence="2">The sequence shown here is derived from an EMBL/GenBank/DDBJ whole genome shotgun (WGS) entry which is preliminary data.</text>
</comment>